<evidence type="ECO:0000259" key="6">
    <source>
        <dbReference type="Pfam" id="PF24568"/>
    </source>
</evidence>
<dbReference type="InterPro" id="IPR016047">
    <property type="entry name" value="M23ase_b-sheet_dom"/>
</dbReference>
<gene>
    <name evidence="7" type="ORF">BA724_16150</name>
</gene>
<evidence type="ECO:0000259" key="5">
    <source>
        <dbReference type="Pfam" id="PF01551"/>
    </source>
</evidence>
<accession>A0A1E7DSQ8</accession>
<proteinExistence type="predicted"/>
<dbReference type="InterPro" id="IPR050570">
    <property type="entry name" value="Cell_wall_metabolism_enzyme"/>
</dbReference>
<dbReference type="Pfam" id="PF01551">
    <property type="entry name" value="Peptidase_M23"/>
    <property type="match status" value="1"/>
</dbReference>
<dbReference type="AlphaFoldDB" id="A0A1E7DSQ8"/>
<dbReference type="Proteomes" id="UP000095658">
    <property type="component" value="Unassembled WGS sequence"/>
</dbReference>
<dbReference type="Pfam" id="PF24568">
    <property type="entry name" value="CC_PcsB"/>
    <property type="match status" value="1"/>
</dbReference>
<feature type="region of interest" description="Disordered" evidence="3">
    <location>
        <begin position="293"/>
        <end position="340"/>
    </location>
</feature>
<keyword evidence="2" id="KW-0175">Coiled coil</keyword>
<keyword evidence="8" id="KW-1185">Reference proteome</keyword>
<dbReference type="CDD" id="cd12797">
    <property type="entry name" value="M23_peptidase"/>
    <property type="match status" value="1"/>
</dbReference>
<dbReference type="EMBL" id="MAMP01000006">
    <property type="protein sequence ID" value="OES46114.1"/>
    <property type="molecule type" value="Genomic_DNA"/>
</dbReference>
<feature type="chain" id="PRO_5009191526" evidence="4">
    <location>
        <begin position="36"/>
        <end position="462"/>
    </location>
</feature>
<sequence>MDTGTRGVNQLKRRSYMALAVAASLGFSFAGGASAESLSDLQKRQQQIESQKSGLENNITEKEQTISELQQQQDSVTAQIRKLDSAITESESKIRAKEQEIAETKAEIERLRAEIEELKIRIAERTVVLEDRARSIQQSGGSASYIDVLLGAESFSDFVNRATAVTTLVNADKDILQEQENDKKQLEANEQKVKEQLASLEEMLAELEKMNAELQKQRTAKNNVMKGLVADEHEAHEQKLSLEEEQSLLDSQEASIQAAIKAEKARIVEEERAAAAAAAEKKKAEKKKAEEAAASAKASAESSASKAAVAEKTSEPDPAPAPRATEAPADSGGMFMRPAQGTFTSGFGQRSLGDHKGIDIANSASVPIVAAADGVVSRSYYSDTYGNAIFISHSINGQVYTTVYGHLSERVVNSGSVSKGQTIGYMGNTGRSYGQHLHFEIHKGPWTLGKENAVDPAQYISF</sequence>
<dbReference type="InterPro" id="IPR057309">
    <property type="entry name" value="PcsB_CC"/>
</dbReference>
<feature type="domain" description="M23ase beta-sheet core" evidence="5">
    <location>
        <begin position="354"/>
        <end position="456"/>
    </location>
</feature>
<organism evidence="7 8">
    <name type="scientific">Domibacillus iocasae</name>
    <dbReference type="NCBI Taxonomy" id="1714016"/>
    <lineage>
        <taxon>Bacteria</taxon>
        <taxon>Bacillati</taxon>
        <taxon>Bacillota</taxon>
        <taxon>Bacilli</taxon>
        <taxon>Bacillales</taxon>
        <taxon>Bacillaceae</taxon>
        <taxon>Domibacillus</taxon>
    </lineage>
</organism>
<evidence type="ECO:0000256" key="4">
    <source>
        <dbReference type="SAM" id="SignalP"/>
    </source>
</evidence>
<name>A0A1E7DSQ8_9BACI</name>
<feature type="compositionally biased region" description="Low complexity" evidence="3">
    <location>
        <begin position="293"/>
        <end position="311"/>
    </location>
</feature>
<dbReference type="STRING" id="1714016.BA724_16150"/>
<evidence type="ECO:0000256" key="3">
    <source>
        <dbReference type="SAM" id="MobiDB-lite"/>
    </source>
</evidence>
<protein>
    <submittedName>
        <fullName evidence="7">Peptidase M23</fullName>
    </submittedName>
</protein>
<evidence type="ECO:0000256" key="2">
    <source>
        <dbReference type="SAM" id="Coils"/>
    </source>
</evidence>
<evidence type="ECO:0000256" key="1">
    <source>
        <dbReference type="ARBA" id="ARBA00022729"/>
    </source>
</evidence>
<dbReference type="SUPFAM" id="SSF51261">
    <property type="entry name" value="Duplicated hybrid motif"/>
    <property type="match status" value="1"/>
</dbReference>
<feature type="domain" description="Peptidoglycan hydrolase PcsB coiled-coil" evidence="6">
    <location>
        <begin position="115"/>
        <end position="188"/>
    </location>
</feature>
<dbReference type="InterPro" id="IPR011055">
    <property type="entry name" value="Dup_hybrid_motif"/>
</dbReference>
<evidence type="ECO:0000313" key="7">
    <source>
        <dbReference type="EMBL" id="OES46114.1"/>
    </source>
</evidence>
<dbReference type="PANTHER" id="PTHR21666:SF270">
    <property type="entry name" value="MUREIN HYDROLASE ACTIVATOR ENVC"/>
    <property type="match status" value="1"/>
</dbReference>
<keyword evidence="1 4" id="KW-0732">Signal</keyword>
<feature type="coiled-coil region" evidence="2">
    <location>
        <begin position="38"/>
        <end position="128"/>
    </location>
</feature>
<reference evidence="7 8" key="1">
    <citation type="submission" date="2016-06" db="EMBL/GenBank/DDBJ databases">
        <title>Domibacillus iocasae genome sequencing.</title>
        <authorList>
            <person name="Verma A."/>
            <person name="Pal Y."/>
            <person name="Ojha A.K."/>
            <person name="Krishnamurthi S."/>
        </authorList>
    </citation>
    <scope>NUCLEOTIDE SEQUENCE [LARGE SCALE GENOMIC DNA]</scope>
    <source>
        <strain evidence="7 8">DSM 29979</strain>
    </source>
</reference>
<comment type="caution">
    <text evidence="7">The sequence shown here is derived from an EMBL/GenBank/DDBJ whole genome shotgun (WGS) entry which is preliminary data.</text>
</comment>
<dbReference type="Gene3D" id="2.70.70.10">
    <property type="entry name" value="Glucose Permease (Domain IIA)"/>
    <property type="match status" value="1"/>
</dbReference>
<feature type="signal peptide" evidence="4">
    <location>
        <begin position="1"/>
        <end position="35"/>
    </location>
</feature>
<dbReference type="PANTHER" id="PTHR21666">
    <property type="entry name" value="PEPTIDASE-RELATED"/>
    <property type="match status" value="1"/>
</dbReference>
<evidence type="ECO:0000313" key="8">
    <source>
        <dbReference type="Proteomes" id="UP000095658"/>
    </source>
</evidence>
<dbReference type="Gene3D" id="6.10.250.3150">
    <property type="match status" value="1"/>
</dbReference>
<dbReference type="GO" id="GO:0004222">
    <property type="term" value="F:metalloendopeptidase activity"/>
    <property type="evidence" value="ECO:0007669"/>
    <property type="project" value="TreeGrafter"/>
</dbReference>